<evidence type="ECO:0000256" key="6">
    <source>
        <dbReference type="SAM" id="Phobius"/>
    </source>
</evidence>
<dbReference type="InterPro" id="IPR011701">
    <property type="entry name" value="MFS"/>
</dbReference>
<dbReference type="EMBL" id="JAQQFM010000010">
    <property type="protein sequence ID" value="MFL9926846.1"/>
    <property type="molecule type" value="Genomic_DNA"/>
</dbReference>
<sequence length="430" mass="45302">MSVAYRPMKGGAGARGHGWHQVCFGWLNLVLTAPSVYLWLGLPLIMRQHGWSGVELGLFQLAALPAAFKFLMAAPIDRQTSALPGVDILRRYRRWACMLCLLFAAVLLLIGRRPLLASPHELFVLAFGAALLATWADVPVNALAIRLLPPHQRQRAGGIRSAALSLGAIVGGGLMLLAQQRWGWRAPFWIMAASLLPGLLALMSLRLRPAPPLASSAAGPTTAVAAADWRGYFTQRGGGRWSVLLLLCFPVIGATWFYLKPLMLDHGFAPPQVAAIAGIGGGVVAAAGGMLAPLFSRRFGLARALPGAAGLCLLALLSLLGAVLTGGAPWIFVAAAGLVALAMGCTAAVAFALMMYFARSSRSAADYGVQASLFSGGRIAVPLLAGIALDRFGYGGMLGMLLAAMLLILWLTVKARTVIGERADKYPTCS</sequence>
<feature type="transmembrane region" description="Helical" evidence="6">
    <location>
        <begin position="184"/>
        <end position="205"/>
    </location>
</feature>
<feature type="transmembrane region" description="Helical" evidence="6">
    <location>
        <begin position="271"/>
        <end position="292"/>
    </location>
</feature>
<feature type="transmembrane region" description="Helical" evidence="6">
    <location>
        <begin position="241"/>
        <end position="259"/>
    </location>
</feature>
<gene>
    <name evidence="7" type="ORF">PQR62_21425</name>
</gene>
<reference evidence="7 8" key="1">
    <citation type="journal article" date="2024" name="Chem. Sci.">
        <title>Discovery of megapolipeptins by genome mining of a Burkholderiales bacteria collection.</title>
        <authorList>
            <person name="Paulo B.S."/>
            <person name="Recchia M.J.J."/>
            <person name="Lee S."/>
            <person name="Fergusson C.H."/>
            <person name="Romanowski S.B."/>
            <person name="Hernandez A."/>
            <person name="Krull N."/>
            <person name="Liu D.Y."/>
            <person name="Cavanagh H."/>
            <person name="Bos A."/>
            <person name="Gray C.A."/>
            <person name="Murphy B.T."/>
            <person name="Linington R.G."/>
            <person name="Eustaquio A.S."/>
        </authorList>
    </citation>
    <scope>NUCLEOTIDE SEQUENCE [LARGE SCALE GENOMIC DNA]</scope>
    <source>
        <strain evidence="7 8">RL21-008-BIB-A</strain>
    </source>
</reference>
<feature type="transmembrane region" description="Helical" evidence="6">
    <location>
        <begin position="21"/>
        <end position="40"/>
    </location>
</feature>
<accession>A0ABW9AD49</accession>
<protein>
    <submittedName>
        <fullName evidence="7">MFS transporter</fullName>
    </submittedName>
</protein>
<evidence type="ECO:0000313" key="8">
    <source>
        <dbReference type="Proteomes" id="UP001629246"/>
    </source>
</evidence>
<feature type="transmembrane region" description="Helical" evidence="6">
    <location>
        <begin position="157"/>
        <end position="178"/>
    </location>
</feature>
<keyword evidence="5 6" id="KW-0472">Membrane</keyword>
<comment type="caution">
    <text evidence="7">The sequence shown here is derived from an EMBL/GenBank/DDBJ whole genome shotgun (WGS) entry which is preliminary data.</text>
</comment>
<dbReference type="PANTHER" id="PTHR12778">
    <property type="entry name" value="SOLUTE CARRIER FAMILY 33 ACETYL-COA TRANSPORTER -RELATED"/>
    <property type="match status" value="1"/>
</dbReference>
<keyword evidence="8" id="KW-1185">Reference proteome</keyword>
<dbReference type="RefSeq" id="WP_408160066.1">
    <property type="nucleotide sequence ID" value="NZ_JAQQFM010000010.1"/>
</dbReference>
<evidence type="ECO:0000313" key="7">
    <source>
        <dbReference type="EMBL" id="MFL9926846.1"/>
    </source>
</evidence>
<dbReference type="Gene3D" id="1.20.1250.20">
    <property type="entry name" value="MFS general substrate transporter like domains"/>
    <property type="match status" value="1"/>
</dbReference>
<feature type="transmembrane region" description="Helical" evidence="6">
    <location>
        <begin position="52"/>
        <end position="71"/>
    </location>
</feature>
<keyword evidence="3 6" id="KW-0812">Transmembrane</keyword>
<comment type="subcellular location">
    <subcellularLocation>
        <location evidence="1">Membrane</location>
        <topology evidence="1">Multi-pass membrane protein</topology>
    </subcellularLocation>
</comment>
<evidence type="ECO:0000256" key="5">
    <source>
        <dbReference type="ARBA" id="ARBA00023136"/>
    </source>
</evidence>
<evidence type="ECO:0000256" key="2">
    <source>
        <dbReference type="ARBA" id="ARBA00022448"/>
    </source>
</evidence>
<dbReference type="InterPro" id="IPR036259">
    <property type="entry name" value="MFS_trans_sf"/>
</dbReference>
<keyword evidence="2" id="KW-0813">Transport</keyword>
<dbReference type="Pfam" id="PF07690">
    <property type="entry name" value="MFS_1"/>
    <property type="match status" value="1"/>
</dbReference>
<name>A0ABW9AD49_9BURK</name>
<evidence type="ECO:0000256" key="1">
    <source>
        <dbReference type="ARBA" id="ARBA00004141"/>
    </source>
</evidence>
<organism evidence="7 8">
    <name type="scientific">Herbaspirillum lusitanum</name>
    <dbReference type="NCBI Taxonomy" id="213312"/>
    <lineage>
        <taxon>Bacteria</taxon>
        <taxon>Pseudomonadati</taxon>
        <taxon>Pseudomonadota</taxon>
        <taxon>Betaproteobacteria</taxon>
        <taxon>Burkholderiales</taxon>
        <taxon>Oxalobacteraceae</taxon>
        <taxon>Herbaspirillum</taxon>
    </lineage>
</organism>
<feature type="transmembrane region" description="Helical" evidence="6">
    <location>
        <begin position="394"/>
        <end position="413"/>
    </location>
</feature>
<dbReference type="Proteomes" id="UP001629246">
    <property type="component" value="Unassembled WGS sequence"/>
</dbReference>
<feature type="transmembrane region" description="Helical" evidence="6">
    <location>
        <begin position="369"/>
        <end position="388"/>
    </location>
</feature>
<keyword evidence="4 6" id="KW-1133">Transmembrane helix</keyword>
<dbReference type="InterPro" id="IPR004752">
    <property type="entry name" value="AmpG_permease/AT-1"/>
</dbReference>
<feature type="transmembrane region" description="Helical" evidence="6">
    <location>
        <begin position="122"/>
        <end position="145"/>
    </location>
</feature>
<evidence type="ECO:0000256" key="3">
    <source>
        <dbReference type="ARBA" id="ARBA00022692"/>
    </source>
</evidence>
<dbReference type="SUPFAM" id="SSF103473">
    <property type="entry name" value="MFS general substrate transporter"/>
    <property type="match status" value="1"/>
</dbReference>
<feature type="transmembrane region" description="Helical" evidence="6">
    <location>
        <begin position="304"/>
        <end position="324"/>
    </location>
</feature>
<proteinExistence type="predicted"/>
<dbReference type="PANTHER" id="PTHR12778:SF10">
    <property type="entry name" value="MAJOR FACILITATOR SUPERFAMILY DOMAIN-CONTAINING PROTEIN 3"/>
    <property type="match status" value="1"/>
</dbReference>
<evidence type="ECO:0000256" key="4">
    <source>
        <dbReference type="ARBA" id="ARBA00022989"/>
    </source>
</evidence>
<feature type="transmembrane region" description="Helical" evidence="6">
    <location>
        <begin position="92"/>
        <end position="110"/>
    </location>
</feature>
<feature type="transmembrane region" description="Helical" evidence="6">
    <location>
        <begin position="330"/>
        <end position="357"/>
    </location>
</feature>